<organism evidence="8 9">
    <name type="scientific">Colletotrichum salicis</name>
    <dbReference type="NCBI Taxonomy" id="1209931"/>
    <lineage>
        <taxon>Eukaryota</taxon>
        <taxon>Fungi</taxon>
        <taxon>Dikarya</taxon>
        <taxon>Ascomycota</taxon>
        <taxon>Pezizomycotina</taxon>
        <taxon>Sordariomycetes</taxon>
        <taxon>Hypocreomycetidae</taxon>
        <taxon>Glomerellales</taxon>
        <taxon>Glomerellaceae</taxon>
        <taxon>Colletotrichum</taxon>
        <taxon>Colletotrichum acutatum species complex</taxon>
    </lineage>
</organism>
<dbReference type="PANTHER" id="PTHR15549">
    <property type="entry name" value="PAIRED IMMUNOGLOBULIN-LIKE TYPE 2 RECEPTOR"/>
    <property type="match status" value="1"/>
</dbReference>
<feature type="transmembrane region" description="Helical" evidence="6">
    <location>
        <begin position="234"/>
        <end position="256"/>
    </location>
</feature>
<dbReference type="Proteomes" id="UP000070121">
    <property type="component" value="Unassembled WGS sequence"/>
</dbReference>
<feature type="compositionally biased region" description="Pro residues" evidence="5">
    <location>
        <begin position="299"/>
        <end position="311"/>
    </location>
</feature>
<feature type="compositionally biased region" description="Low complexity" evidence="5">
    <location>
        <begin position="312"/>
        <end position="323"/>
    </location>
</feature>
<feature type="region of interest" description="Disordered" evidence="5">
    <location>
        <begin position="186"/>
        <end position="225"/>
    </location>
</feature>
<feature type="compositionally biased region" description="Polar residues" evidence="5">
    <location>
        <begin position="368"/>
        <end position="393"/>
    </location>
</feature>
<dbReference type="GO" id="GO:0071944">
    <property type="term" value="C:cell periphery"/>
    <property type="evidence" value="ECO:0007669"/>
    <property type="project" value="UniProtKB-ARBA"/>
</dbReference>
<evidence type="ECO:0000256" key="5">
    <source>
        <dbReference type="SAM" id="MobiDB-lite"/>
    </source>
</evidence>
<feature type="compositionally biased region" description="Basic and acidic residues" evidence="5">
    <location>
        <begin position="437"/>
        <end position="449"/>
    </location>
</feature>
<evidence type="ECO:0000313" key="8">
    <source>
        <dbReference type="EMBL" id="KXH38248.1"/>
    </source>
</evidence>
<evidence type="ECO:0000313" key="9">
    <source>
        <dbReference type="Proteomes" id="UP000070121"/>
    </source>
</evidence>
<dbReference type="EMBL" id="JFFI01002290">
    <property type="protein sequence ID" value="KXH38248.1"/>
    <property type="molecule type" value="Genomic_DNA"/>
</dbReference>
<evidence type="ECO:0000256" key="3">
    <source>
        <dbReference type="ARBA" id="ARBA00022989"/>
    </source>
</evidence>
<feature type="compositionally biased region" description="Low complexity" evidence="5">
    <location>
        <begin position="415"/>
        <end position="431"/>
    </location>
</feature>
<dbReference type="PANTHER" id="PTHR15549:SF30">
    <property type="entry name" value="MID2 DOMAIN-CONTAINING PROTEIN"/>
    <property type="match status" value="1"/>
</dbReference>
<protein>
    <recommendedName>
        <fullName evidence="10">DUF1620 domain-containing protein</fullName>
    </recommendedName>
</protein>
<keyword evidence="4 6" id="KW-0472">Membrane</keyword>
<feature type="compositionally biased region" description="Polar residues" evidence="5">
    <location>
        <begin position="186"/>
        <end position="203"/>
    </location>
</feature>
<feature type="region of interest" description="Disordered" evidence="5">
    <location>
        <begin position="343"/>
        <end position="449"/>
    </location>
</feature>
<feature type="compositionally biased region" description="Low complexity" evidence="5">
    <location>
        <begin position="204"/>
        <end position="217"/>
    </location>
</feature>
<evidence type="ECO:0000256" key="1">
    <source>
        <dbReference type="ARBA" id="ARBA00004167"/>
    </source>
</evidence>
<reference evidence="8 9" key="1">
    <citation type="submission" date="2014-02" db="EMBL/GenBank/DDBJ databases">
        <title>The genome sequence of Colletotrichum salicis CBS 607.94.</title>
        <authorList>
            <person name="Baroncelli R."/>
            <person name="Thon M.R."/>
        </authorList>
    </citation>
    <scope>NUCLEOTIDE SEQUENCE [LARGE SCALE GENOMIC DNA]</scope>
    <source>
        <strain evidence="8 9">CBS 607.94</strain>
    </source>
</reference>
<dbReference type="AlphaFoldDB" id="A0A135SQP0"/>
<keyword evidence="2 6" id="KW-0812">Transmembrane</keyword>
<keyword evidence="9" id="KW-1185">Reference proteome</keyword>
<comment type="caution">
    <text evidence="8">The sequence shown here is derived from an EMBL/GenBank/DDBJ whole genome shotgun (WGS) entry which is preliminary data.</text>
</comment>
<feature type="compositionally biased region" description="Polar residues" evidence="5">
    <location>
        <begin position="343"/>
        <end position="354"/>
    </location>
</feature>
<feature type="compositionally biased region" description="Low complexity" evidence="5">
    <location>
        <begin position="265"/>
        <end position="275"/>
    </location>
</feature>
<name>A0A135SQP0_9PEZI</name>
<dbReference type="OrthoDB" id="4849731at2759"/>
<evidence type="ECO:0000256" key="2">
    <source>
        <dbReference type="ARBA" id="ARBA00022692"/>
    </source>
</evidence>
<evidence type="ECO:0008006" key="10">
    <source>
        <dbReference type="Google" id="ProtNLM"/>
    </source>
</evidence>
<sequence length="449" mass="47606">MGRFIQLGALACLYLGVESKALRWQDDTPSWSPPRQTIAAMNMEELGFSPKPTAAPEPGNVELKLAKRVRGDDTCGYISGEATNSIYCGVGSCVINSFYSVVGCCSSSSVTDCTTIATSCLPSRSASRVSSGDTRMQLWYSCSTSSDRPECATYIYSGSLFNRYTLYACAATEEVIVVYANPTDSSVTQESTTAPATTSVRNIASTTASSAATTSTSGGSGGGGGGSSTPIGAIVGGVVGGVAAIALIVFGIIFLLRKKKKDKNNVNNNNNNNNNQAAHQSYVGPPPPNQGQPQMYQQPAPPTQQPSPQGYPPQQQQGHYPQGFTPVDNNNRQSMLKQQYDVSTGSYDQSNNGVSPPASPPPMSPSPTYQSGVPQYVPSQNSVSPTQGTYPPLQQQQQQQQQGDYYNAPPPAQGQPPASVQQQQQHHQQPGFASELPAHRGDNELRELA</sequence>
<evidence type="ECO:0000256" key="4">
    <source>
        <dbReference type="ARBA" id="ARBA00023136"/>
    </source>
</evidence>
<evidence type="ECO:0000256" key="7">
    <source>
        <dbReference type="SAM" id="SignalP"/>
    </source>
</evidence>
<gene>
    <name evidence="8" type="ORF">CSAL01_00124</name>
</gene>
<comment type="subcellular location">
    <subcellularLocation>
        <location evidence="1">Membrane</location>
        <topology evidence="1">Single-pass membrane protein</topology>
    </subcellularLocation>
</comment>
<dbReference type="GO" id="GO:0016020">
    <property type="term" value="C:membrane"/>
    <property type="evidence" value="ECO:0007669"/>
    <property type="project" value="UniProtKB-SubCell"/>
</dbReference>
<feature type="chain" id="PRO_5007802622" description="DUF1620 domain-containing protein" evidence="7">
    <location>
        <begin position="20"/>
        <end position="449"/>
    </location>
</feature>
<feature type="region of interest" description="Disordered" evidence="5">
    <location>
        <begin position="264"/>
        <end position="330"/>
    </location>
</feature>
<keyword evidence="3 6" id="KW-1133">Transmembrane helix</keyword>
<accession>A0A135SQP0</accession>
<feature type="signal peptide" evidence="7">
    <location>
        <begin position="1"/>
        <end position="19"/>
    </location>
</feature>
<dbReference type="InterPro" id="IPR051694">
    <property type="entry name" value="Immunoregulatory_rcpt-like"/>
</dbReference>
<proteinExistence type="predicted"/>
<evidence type="ECO:0000256" key="6">
    <source>
        <dbReference type="SAM" id="Phobius"/>
    </source>
</evidence>
<keyword evidence="7" id="KW-0732">Signal</keyword>
<dbReference type="STRING" id="1209931.A0A135SQP0"/>